<name>A0ABV5CFD9_9SPHI</name>
<dbReference type="Gene3D" id="3.60.15.10">
    <property type="entry name" value="Ribonuclease Z/Hydroxyacylglutathione hydrolase-like"/>
    <property type="match status" value="1"/>
</dbReference>
<gene>
    <name evidence="2" type="ORF">WKR92_10610</name>
</gene>
<dbReference type="InterPro" id="IPR052533">
    <property type="entry name" value="WalJ/YycJ-like"/>
</dbReference>
<comment type="caution">
    <text evidence="2">The sequence shown here is derived from an EMBL/GenBank/DDBJ whole genome shotgun (WGS) entry which is preliminary data.</text>
</comment>
<reference evidence="2 3" key="1">
    <citation type="submission" date="2024-04" db="EMBL/GenBank/DDBJ databases">
        <title>Albibacterium profundi sp. nov., isolated from sediment of the Challenger Deep of Mariana Trench.</title>
        <authorList>
            <person name="Wang Y."/>
        </authorList>
    </citation>
    <scope>NUCLEOTIDE SEQUENCE [LARGE SCALE GENOMIC DNA]</scope>
    <source>
        <strain evidence="2 3">RHL897</strain>
    </source>
</reference>
<dbReference type="SMART" id="SM00849">
    <property type="entry name" value="Lactamase_B"/>
    <property type="match status" value="1"/>
</dbReference>
<dbReference type="InterPro" id="IPR036866">
    <property type="entry name" value="RibonucZ/Hydroxyglut_hydro"/>
</dbReference>
<dbReference type="SUPFAM" id="SSF56281">
    <property type="entry name" value="Metallo-hydrolase/oxidoreductase"/>
    <property type="match status" value="1"/>
</dbReference>
<evidence type="ECO:0000259" key="1">
    <source>
        <dbReference type="SMART" id="SM00849"/>
    </source>
</evidence>
<feature type="domain" description="Metallo-beta-lactamase" evidence="1">
    <location>
        <begin position="13"/>
        <end position="182"/>
    </location>
</feature>
<dbReference type="RefSeq" id="WP_375557812.1">
    <property type="nucleotide sequence ID" value="NZ_JBBVGT010000002.1"/>
</dbReference>
<evidence type="ECO:0000313" key="2">
    <source>
        <dbReference type="EMBL" id="MFB5946285.1"/>
    </source>
</evidence>
<dbReference type="EMBL" id="JBBVGT010000002">
    <property type="protein sequence ID" value="MFB5946285.1"/>
    <property type="molecule type" value="Genomic_DNA"/>
</dbReference>
<evidence type="ECO:0000313" key="3">
    <source>
        <dbReference type="Proteomes" id="UP001580928"/>
    </source>
</evidence>
<dbReference type="Proteomes" id="UP001580928">
    <property type="component" value="Unassembled WGS sequence"/>
</dbReference>
<protein>
    <submittedName>
        <fullName evidence="2">MBL fold metallo-hydrolase</fullName>
    </submittedName>
</protein>
<keyword evidence="3" id="KW-1185">Reference proteome</keyword>
<proteinExistence type="predicted"/>
<organism evidence="2 3">
    <name type="scientific">Albibacterium profundi</name>
    <dbReference type="NCBI Taxonomy" id="3134906"/>
    <lineage>
        <taxon>Bacteria</taxon>
        <taxon>Pseudomonadati</taxon>
        <taxon>Bacteroidota</taxon>
        <taxon>Sphingobacteriia</taxon>
        <taxon>Sphingobacteriales</taxon>
        <taxon>Sphingobacteriaceae</taxon>
        <taxon>Albibacterium</taxon>
    </lineage>
</organism>
<dbReference type="Pfam" id="PF00753">
    <property type="entry name" value="Lactamase_B"/>
    <property type="match status" value="1"/>
</dbReference>
<dbReference type="PANTHER" id="PTHR47619:SF1">
    <property type="entry name" value="EXODEOXYRIBONUCLEASE WALJ"/>
    <property type="match status" value="1"/>
</dbReference>
<dbReference type="PANTHER" id="PTHR47619">
    <property type="entry name" value="METALLO-HYDROLASE YYCJ-RELATED"/>
    <property type="match status" value="1"/>
</dbReference>
<accession>A0ABV5CFD9</accession>
<sequence length="277" mass="31299">MPLFISSLNSGSNGNCYYIANDEDAVLVDVGISCREVEKRMGRLGLSMSKVRAIFISHEHSDHIRGLRVLAKKHQLLIYITPKTFVYSRLALESHLIRSFKPFDTIKIGDLEIYAFPKSHDAIDPHSFLVSGDGVNIGVFTDIGEVCEQVISNFQRCHAVFLETNYDDQLLDQGNYPYYLKHRIRGGKGHLSNKKALDLFISHRPSYLSHVFLSHLSANNNCPIIAQDLFKEHADTVDVILAPRDKETSVYRIETHELESTTDAESIALSPNRVQQL</sequence>
<dbReference type="InterPro" id="IPR001279">
    <property type="entry name" value="Metallo-B-lactamas"/>
</dbReference>